<feature type="compositionally biased region" description="Polar residues" evidence="1">
    <location>
        <begin position="51"/>
        <end position="72"/>
    </location>
</feature>
<reference evidence="2 3" key="1">
    <citation type="submission" date="2024-05" db="EMBL/GenBank/DDBJ databases">
        <title>De novo assembly of an allotetraploid wild potato.</title>
        <authorList>
            <person name="Hosaka A.J."/>
        </authorList>
    </citation>
    <scope>NUCLEOTIDE SEQUENCE [LARGE SCALE GENOMIC DNA]</scope>
    <source>
        <tissue evidence="2">Young leaves</tissue>
    </source>
</reference>
<dbReference type="Pfam" id="PF10714">
    <property type="entry name" value="LEA_6"/>
    <property type="match status" value="1"/>
</dbReference>
<feature type="compositionally biased region" description="Basic and acidic residues" evidence="1">
    <location>
        <begin position="1"/>
        <end position="28"/>
    </location>
</feature>
<sequence length="99" mass="10577">NKKCKLYTEKEMEKQTDSNKGSIDKSKLEGLPVDTSPYTQYKDLEDYKQQGYGTQGHQQPNPGRGAASSTDAPTLAGGGSASAQAQLSATDNINRQGVP</sequence>
<dbReference type="InterPro" id="IPR018930">
    <property type="entry name" value="LEA-18"/>
</dbReference>
<evidence type="ECO:0000313" key="3">
    <source>
        <dbReference type="Proteomes" id="UP001627284"/>
    </source>
</evidence>
<evidence type="ECO:0000256" key="1">
    <source>
        <dbReference type="SAM" id="MobiDB-lite"/>
    </source>
</evidence>
<feature type="region of interest" description="Disordered" evidence="1">
    <location>
        <begin position="1"/>
        <end position="99"/>
    </location>
</feature>
<proteinExistence type="predicted"/>
<feature type="compositionally biased region" description="Polar residues" evidence="1">
    <location>
        <begin position="90"/>
        <end position="99"/>
    </location>
</feature>
<comment type="caution">
    <text evidence="2">The sequence shown here is derived from an EMBL/GenBank/DDBJ whole genome shotgun (WGS) entry which is preliminary data.</text>
</comment>
<keyword evidence="3" id="KW-1185">Reference proteome</keyword>
<gene>
    <name evidence="2" type="ORF">AABB24_025028</name>
</gene>
<dbReference type="Proteomes" id="UP001627284">
    <property type="component" value="Unassembled WGS sequence"/>
</dbReference>
<dbReference type="AlphaFoldDB" id="A0ABD2SR46"/>
<protein>
    <submittedName>
        <fullName evidence="2">Uncharacterized protein</fullName>
    </submittedName>
</protein>
<name>A0ABD2SR46_9SOLN</name>
<organism evidence="2 3">
    <name type="scientific">Solanum stoloniferum</name>
    <dbReference type="NCBI Taxonomy" id="62892"/>
    <lineage>
        <taxon>Eukaryota</taxon>
        <taxon>Viridiplantae</taxon>
        <taxon>Streptophyta</taxon>
        <taxon>Embryophyta</taxon>
        <taxon>Tracheophyta</taxon>
        <taxon>Spermatophyta</taxon>
        <taxon>Magnoliopsida</taxon>
        <taxon>eudicotyledons</taxon>
        <taxon>Gunneridae</taxon>
        <taxon>Pentapetalae</taxon>
        <taxon>asterids</taxon>
        <taxon>lamiids</taxon>
        <taxon>Solanales</taxon>
        <taxon>Solanaceae</taxon>
        <taxon>Solanoideae</taxon>
        <taxon>Solaneae</taxon>
        <taxon>Solanum</taxon>
    </lineage>
</organism>
<accession>A0ABD2SR46</accession>
<evidence type="ECO:0000313" key="2">
    <source>
        <dbReference type="EMBL" id="KAL3346379.1"/>
    </source>
</evidence>
<feature type="non-terminal residue" evidence="2">
    <location>
        <position position="1"/>
    </location>
</feature>
<dbReference type="EMBL" id="JBJKTR010000014">
    <property type="protein sequence ID" value="KAL3346379.1"/>
    <property type="molecule type" value="Genomic_DNA"/>
</dbReference>